<feature type="transmembrane region" description="Helical" evidence="12">
    <location>
        <begin position="3049"/>
        <end position="3070"/>
    </location>
</feature>
<keyword evidence="6" id="KW-0677">Repeat</keyword>
<keyword evidence="7 12" id="KW-1133">Transmembrane helix</keyword>
<dbReference type="SUPFAM" id="SSF54593">
    <property type="entry name" value="Glyoxalase/Bleomycin resistance protein/Dihydroxybiphenyl dioxygenase"/>
    <property type="match status" value="1"/>
</dbReference>
<feature type="transmembrane region" description="Helical" evidence="12">
    <location>
        <begin position="3174"/>
        <end position="3193"/>
    </location>
</feature>
<evidence type="ECO:0000256" key="10">
    <source>
        <dbReference type="ARBA" id="ARBA00023180"/>
    </source>
</evidence>
<name>A0A0V0ZHC4_9BILA</name>
<gene>
    <name evidence="15" type="primary">hpd</name>
    <name evidence="15" type="ORF">T12_13464</name>
</gene>
<comment type="caution">
    <text evidence="15">The sequence shown here is derived from an EMBL/GenBank/DDBJ whole genome shotgun (WGS) entry which is preliminary data.</text>
</comment>
<feature type="transmembrane region" description="Helical" evidence="12">
    <location>
        <begin position="3205"/>
        <end position="3223"/>
    </location>
</feature>
<evidence type="ECO:0000256" key="4">
    <source>
        <dbReference type="ARBA" id="ARBA00022692"/>
    </source>
</evidence>
<feature type="domain" description="G-protein coupled receptors family 3 profile" evidence="13">
    <location>
        <begin position="3015"/>
        <end position="3190"/>
    </location>
</feature>
<dbReference type="GO" id="GO:0046872">
    <property type="term" value="F:metal ion binding"/>
    <property type="evidence" value="ECO:0007669"/>
    <property type="project" value="UniProtKB-KW"/>
</dbReference>
<evidence type="ECO:0000256" key="7">
    <source>
        <dbReference type="ARBA" id="ARBA00022989"/>
    </source>
</evidence>
<dbReference type="NCBIfam" id="TIGR01263">
    <property type="entry name" value="4HPPD"/>
    <property type="match status" value="1"/>
</dbReference>
<dbReference type="PROSITE" id="PS51819">
    <property type="entry name" value="VOC"/>
    <property type="match status" value="2"/>
</dbReference>
<evidence type="ECO:0000256" key="9">
    <source>
        <dbReference type="ARBA" id="ARBA00023136"/>
    </source>
</evidence>
<keyword evidence="15" id="KW-0670">Pyruvate</keyword>
<evidence type="ECO:0000259" key="13">
    <source>
        <dbReference type="PROSITE" id="PS50259"/>
    </source>
</evidence>
<dbReference type="EMBL" id="JYDQ01000179">
    <property type="protein sequence ID" value="KRY11924.1"/>
    <property type="molecule type" value="Genomic_DNA"/>
</dbReference>
<dbReference type="Pfam" id="PF00903">
    <property type="entry name" value="Glyoxalase"/>
    <property type="match status" value="1"/>
</dbReference>
<dbReference type="OrthoDB" id="425344at2759"/>
<dbReference type="Pfam" id="PF01094">
    <property type="entry name" value="ANF_receptor"/>
    <property type="match status" value="3"/>
</dbReference>
<dbReference type="InterPro" id="IPR001828">
    <property type="entry name" value="ANF_lig-bd_rcpt"/>
</dbReference>
<keyword evidence="15" id="KW-0560">Oxidoreductase</keyword>
<keyword evidence="15" id="KW-0223">Dioxygenase</keyword>
<dbReference type="GO" id="GO:0004930">
    <property type="term" value="F:G protein-coupled receptor activity"/>
    <property type="evidence" value="ECO:0007669"/>
    <property type="project" value="InterPro"/>
</dbReference>
<organism evidence="15 16">
    <name type="scientific">Trichinella patagoniensis</name>
    <dbReference type="NCBI Taxonomy" id="990121"/>
    <lineage>
        <taxon>Eukaryota</taxon>
        <taxon>Metazoa</taxon>
        <taxon>Ecdysozoa</taxon>
        <taxon>Nematoda</taxon>
        <taxon>Enoplea</taxon>
        <taxon>Dorylaimia</taxon>
        <taxon>Trichinellida</taxon>
        <taxon>Trichinellidae</taxon>
        <taxon>Trichinella</taxon>
    </lineage>
</organism>
<evidence type="ECO:0000259" key="14">
    <source>
        <dbReference type="PROSITE" id="PS51819"/>
    </source>
</evidence>
<evidence type="ECO:0000256" key="6">
    <source>
        <dbReference type="ARBA" id="ARBA00022737"/>
    </source>
</evidence>
<dbReference type="PROSITE" id="PS50259">
    <property type="entry name" value="G_PROTEIN_RECEP_F3_4"/>
    <property type="match status" value="1"/>
</dbReference>
<feature type="transmembrane region" description="Helical" evidence="12">
    <location>
        <begin position="3144"/>
        <end position="3162"/>
    </location>
</feature>
<proteinExistence type="inferred from homology"/>
<dbReference type="InterPro" id="IPR017978">
    <property type="entry name" value="GPCR_3_C"/>
</dbReference>
<evidence type="ECO:0000256" key="3">
    <source>
        <dbReference type="ARBA" id="ARBA00005877"/>
    </source>
</evidence>
<keyword evidence="8" id="KW-0408">Iron</keyword>
<keyword evidence="4 12" id="KW-0812">Transmembrane</keyword>
<dbReference type="InterPro" id="IPR050726">
    <property type="entry name" value="mGluR"/>
</dbReference>
<dbReference type="GO" id="GO:0009072">
    <property type="term" value="P:aromatic amino acid metabolic process"/>
    <property type="evidence" value="ECO:0007669"/>
    <property type="project" value="InterPro"/>
</dbReference>
<keyword evidence="5" id="KW-0479">Metal-binding</keyword>
<keyword evidence="9 12" id="KW-0472">Membrane</keyword>
<evidence type="ECO:0000256" key="5">
    <source>
        <dbReference type="ARBA" id="ARBA00022723"/>
    </source>
</evidence>
<dbReference type="InterPro" id="IPR028082">
    <property type="entry name" value="Peripla_BP_I"/>
</dbReference>
<sequence>MAVINFKMLLQQHAWKPLTWLFAMLSLINKYIKSLIKNFHHIKFWVGNAKQAAEAYCVHFGFQPLAYRGLETGSRDVVSHAIIFVFESPLKYGNKEMDHHLTLHGDGVKDIALQVDDIEKTVQTAESNGADILEHVHEINDQHGQIRIASIKTYGDVIHTLIENVSFKGSFMPGFCSPLFTNPLLSVLPQPQLNFIDHVVGNQPEKEMEKVVSWYEQTLNLQRFWSIDDTVCHTEYSSLRSNLITNSDHSVQMAICEPAKGLRGVSQIQEFIDFYGSAGVQHIALHTDDIVFAVSALKQRGVQFLEAPATYYENLKARLLQHSTIRIKEDLNMLQQLNILIDYDDNGYLLQIFTKPVQDRPTLFLEIIQRHNHKGFGVGNFKALFEALEMEQKRRGTLYYDIFGGNIALEQCASDQLPAEKTAAAIITLILDVRRTLNNHDGPSCGTVSEEGLQIEEIAQWVIKILNQASGTVFGLPVTDSFIPGIELGLQVLDTCGIASRAIRLSAEAFSDLQSPKHKCTFNDTRISLGVIVKADDSTMHHLADFFHQYKKSVIGLGSRSNMLKQKQLFTVQPDIDTIVQTILKTAEAMEWKHLWLIYENTDYGNEGKTLLTNMSAQQQSICILGTEQFSHGTNSNGNIKLILEKILSKKEDSYLIILFMSRPVALQFLQAAFEEELIADSRRMKWIMSDGFDGSFVDIFDLSKGVIAISDENPYRVPEFLSHWTEADPKEHSKFWYKEFYQHHDTNPAFYRFGICKNKKSAINHTDSELFLTPSAVHVVDAIFTYAIALKGAWMAKCRGRPGLCPQLVQMDNQDFIRFIKHVEFSYQKENRSPPSFINRQVSHRKPKSQVAVFQVQSDEQANLLLKQIFRYDRFRNNRLLQLSAPLYYDNFGKIDMEKKHSMTTNDKSRRCMTFQKRKACHIIPGDLYMIAIIGMQEKGSYFDYCGQVNVEDSLADIVFFNHALSSLNKKLLPDLKIGSIVVDSCSNAIFAAQQIGTCLTNMEEIIFSKTENDASISKQPLFIGALIQADGLESAEISHLLSLTLPSLPIVMYGKNVVPGIAPNIINFGTNFQNIADAVFNVIQQFPCHYKQFIVARKYAPSVSVIESMAMNNSIGNFKTLLTNFGSNFDGISAMNWIERNANLSVVVLFLEEAELLEFLKTANQSATSSNHIYLIVLDHNWTFEKLRNFSHLEGNMIIFLHTDNDANYSLQDHIINEAVDGIFNSKNIWIREYIENNLNCGKQNEKNEHNAIVASCKNETLLYLKKLALRHSIKTNRLLASVDMLVATLHHVVKNNCFDGFAVGSKCSQFLQSFLNLKENKMLNYVTKHYEKISENDMFVLPTKIGIYFQSQLNIEKFQQIGTFYFNSNKFEIMDFSLFKNLSNQASSYCLNGSSENQYIEQSTVRKSEELLTTVLPVTDISDYLLQSENIKEMHVFFESTVMNIPPLSTGESVLIGVLLPLTGSANCGHVDYNKVKNEDAVYALEALLWARKKIHILYNMDIQFIIFNTCSSVSKTNILLNSFLINPRQFFGEKFGLNYTEDLVVGFINGYSAGPASVASEILSEASIINADIKNNVQNQNSMTLHFSDNLNSYISAALQFLEQFQINFISILYSNDEIAVTFTDKFRLKANNYNVCMAYIGQVDSTQSLNTHIDNLESVRNAGATVVLVVLEFQKLLAFERALEKQSHGLTFFIISFQNEINAWNSNHFPVLLNSSILLKRQADLPKDFMNHLLQLRYDNNDGNYLWSDFVKKKFNCTTECNDRLPDVSDYAMLNADQVLSAVNALSALVAGVRKLGSTICKNQTIICKELKELPNFGSELLRILQKEPFPAVDDISRKIRIDETRQVNEKLTISTTLILGSNEAPLLQPIAVYENEKLTLNRIGTEIKNQPVFTSQCLDIHQCKQCWKSMDKLLNSYLRKFSPALEVHTESSDHVEEVLSISEEEAENVEKKTNKQIEESKSFVCIKSTSNIYLMAVIPIHNREQKKLTCGAFSSNQYQRWKAIQWSLERLNYYLLAQNGINLGIIAVDSCSDQAHTIKQLSYLINGDMQLNSCIRGNFSDQVIAAILVPYNQEDASHEATVDLLTSNGILTFNWDSSFAYSANSMLFSTGLIEQSMVNGLVKFLARTKWHYVAYIYSNNKNSLRRRHIFSSLANDNGICSEYILYPSHNKQSCGEMTELFDQLKKIKLNGLRGVVLGLSMNKLRCFLDRMERLVASGQFSTNQFTFITALDANYKQAFFRYESVAAGFVVVHPTAVELDEFHQYWKALKHLNVSNDIWWKELLATDDWPERQDEKLLYLANAAYSAGHAVYETKQQLCGSGMIASKKCNNLIMHHSFRNAFRENVATSKFVDESGQMFTFGKDGLATQRVSISLLVMDLDIVQWIEIGRIENDVFDTKQRGNSPFQNYEPMLYLQKLTSKCTNTTLCPQCSRCPSPVQLSTCPSVHCKNEFGKSTTPAQSDVTTEKVNSPAPDMHYSESKLHWIVPSPNGIYAIALVPVHFPSEELFSCGPLDIFGGFRQASAFMHSVEKLNKQLPKHDQIGLIIIDTCNAKSDLAFSWIYHLSTNNRSVQILAVLDAGYSNSNELAELMKNFQIPLFTIDPKLEMSKNEWNLQFKFDLIWYAEIACSVIHRLKFITPLVLFEQSNKLHSSIMEKFIYCLESNNFNNVITKIPVNNYRELNAILNGLSNRPTAVFVLFMSSTFISAFRRAVVQQPYNIGQTIVLGYGLERIFTTASPIEQVEQQHSNLVTWLSIELLIENEADTSEFLLSKQLNNYQPIPQYWFEEYWQQMFTCKLSNSEIVGNFHFHKNCTENEQINSTALSKNLESDMSVWFLMNVMVDGYKTYVDNDCAQVSTAAQPTRLVNCLKNGNRSNLLKYLKSSRWNQIVVGNEFNNYKTLENCKIVLKKIYMDKNKLLAESVALWKQAFTLTINGKPTSSSASFSSKDIICKTSSVEEDCWKRFDFAVSNLEETNRMNEIWIVIAISLAGLGMTVCIITSIVLVVTDHAANDIFNHLTLFGLFNLYAVTLAFTWQLSDIVCTIRLYATGFAWTLVFAPLSVKVVQMRLFPENGKKQAYCWKKRNSIMVILAVVFVHGIGVLQWMIVSKSTKISVLFKQAKCAPVGSLATFELSLTFSMAYPILIILATMITAMTTTTTNMSKYNKSSCGIAVTCMLTIIIWLFWNITSTMEIFQLSDPVIAMGILINASVLFVGLRLRDNKNTSTQSRRSYNVNMIRNEASLQPDPALVPYGVNFSKSKLGTFDSDQSYSTYSTVPKTKRYFNVMAYDGSSEFSATTMVN</sequence>
<dbReference type="InterPro" id="IPR004360">
    <property type="entry name" value="Glyas_Fos-R_dOase_dom"/>
</dbReference>
<dbReference type="InterPro" id="IPR005956">
    <property type="entry name" value="4OHPhenylPyrv_dOase"/>
</dbReference>
<feature type="domain" description="VOC" evidence="14">
    <location>
        <begin position="38"/>
        <end position="164"/>
    </location>
</feature>
<keyword evidence="11" id="KW-0175">Coiled coil</keyword>
<dbReference type="CDD" id="cd08342">
    <property type="entry name" value="HPPD_N_like"/>
    <property type="match status" value="1"/>
</dbReference>
<dbReference type="CDD" id="cd07250">
    <property type="entry name" value="HPPD_C_like"/>
    <property type="match status" value="1"/>
</dbReference>
<evidence type="ECO:0000256" key="1">
    <source>
        <dbReference type="ARBA" id="ARBA00001962"/>
    </source>
</evidence>
<dbReference type="PANTHER" id="PTHR24060">
    <property type="entry name" value="METABOTROPIC GLUTAMATE RECEPTOR"/>
    <property type="match status" value="1"/>
</dbReference>
<evidence type="ECO:0000256" key="11">
    <source>
        <dbReference type="SAM" id="Coils"/>
    </source>
</evidence>
<dbReference type="GO" id="GO:0003868">
    <property type="term" value="F:4-hydroxyphenylpyruvate dioxygenase activity"/>
    <property type="evidence" value="ECO:0007669"/>
    <property type="project" value="InterPro"/>
</dbReference>
<feature type="coiled-coil region" evidence="11">
    <location>
        <begin position="1938"/>
        <end position="1965"/>
    </location>
</feature>
<dbReference type="InterPro" id="IPR029068">
    <property type="entry name" value="Glyas_Bleomycin-R_OHBP_Dase"/>
</dbReference>
<protein>
    <submittedName>
        <fullName evidence="15">4-hydroxyphenylpyruvate dioxygenase</fullName>
    </submittedName>
</protein>
<keyword evidence="16" id="KW-1185">Reference proteome</keyword>
<dbReference type="SUPFAM" id="SSF53822">
    <property type="entry name" value="Periplasmic binding protein-like I"/>
    <property type="match status" value="4"/>
</dbReference>
<feature type="domain" description="VOC" evidence="14">
    <location>
        <begin position="195"/>
        <end position="355"/>
    </location>
</feature>
<evidence type="ECO:0000313" key="15">
    <source>
        <dbReference type="EMBL" id="KRY11924.1"/>
    </source>
</evidence>
<evidence type="ECO:0000256" key="8">
    <source>
        <dbReference type="ARBA" id="ARBA00023004"/>
    </source>
</evidence>
<feature type="transmembrane region" description="Helical" evidence="12">
    <location>
        <begin position="2986"/>
        <end position="3011"/>
    </location>
</feature>
<dbReference type="InterPro" id="IPR041735">
    <property type="entry name" value="4OHPhenylPyrv_dOase_C"/>
</dbReference>
<dbReference type="FunFam" id="3.10.180.10:FF:000001">
    <property type="entry name" value="4-hydroxyphenylpyruvate dioxygenase"/>
    <property type="match status" value="1"/>
</dbReference>
<evidence type="ECO:0000256" key="2">
    <source>
        <dbReference type="ARBA" id="ARBA00004141"/>
    </source>
</evidence>
<evidence type="ECO:0000313" key="16">
    <source>
        <dbReference type="Proteomes" id="UP000054783"/>
    </source>
</evidence>
<comment type="cofactor">
    <cofactor evidence="1">
        <name>Fe cation</name>
        <dbReference type="ChEBI" id="CHEBI:24875"/>
    </cofactor>
</comment>
<reference evidence="15 16" key="1">
    <citation type="submission" date="2015-01" db="EMBL/GenBank/DDBJ databases">
        <title>Evolution of Trichinella species and genotypes.</title>
        <authorList>
            <person name="Korhonen P.K."/>
            <person name="Edoardo P."/>
            <person name="Giuseppe L.R."/>
            <person name="Gasser R.B."/>
        </authorList>
    </citation>
    <scope>NUCLEOTIDE SEQUENCE [LARGE SCALE GENOMIC DNA]</scope>
    <source>
        <strain evidence="15">ISS2496</strain>
    </source>
</reference>
<dbReference type="Pfam" id="PF00003">
    <property type="entry name" value="7tm_3"/>
    <property type="match status" value="1"/>
</dbReference>
<comment type="subcellular location">
    <subcellularLocation>
        <location evidence="2">Membrane</location>
        <topology evidence="2">Multi-pass membrane protein</topology>
    </subcellularLocation>
</comment>
<keyword evidence="10" id="KW-0325">Glycoprotein</keyword>
<dbReference type="GO" id="GO:0016020">
    <property type="term" value="C:membrane"/>
    <property type="evidence" value="ECO:0007669"/>
    <property type="project" value="UniProtKB-SubCell"/>
</dbReference>
<dbReference type="Proteomes" id="UP000054783">
    <property type="component" value="Unassembled WGS sequence"/>
</dbReference>
<accession>A0A0V0ZHC4</accession>
<evidence type="ECO:0000256" key="12">
    <source>
        <dbReference type="SAM" id="Phobius"/>
    </source>
</evidence>
<feature type="transmembrane region" description="Helical" evidence="12">
    <location>
        <begin position="3091"/>
        <end position="3111"/>
    </location>
</feature>
<dbReference type="InterPro" id="IPR037523">
    <property type="entry name" value="VOC_core"/>
</dbReference>
<feature type="transmembrane region" description="Helical" evidence="12">
    <location>
        <begin position="3023"/>
        <end position="3043"/>
    </location>
</feature>
<dbReference type="InterPro" id="IPR041736">
    <property type="entry name" value="4OHPhenylPyrv_dOase_N"/>
</dbReference>
<dbReference type="Gene3D" id="3.10.180.10">
    <property type="entry name" value="2,3-Dihydroxybiphenyl 1,2-Dioxygenase, domain 1"/>
    <property type="match status" value="2"/>
</dbReference>
<dbReference type="STRING" id="990121.A0A0V0ZHC4"/>
<dbReference type="Gene3D" id="3.40.50.2300">
    <property type="match status" value="10"/>
</dbReference>
<comment type="similarity">
    <text evidence="3">Belongs to the 4HPPD family.</text>
</comment>